<proteinExistence type="predicted"/>
<keyword evidence="2" id="KW-1185">Reference proteome</keyword>
<dbReference type="AlphaFoldDB" id="A0A9Q1K5E2"/>
<organism evidence="1 2">
    <name type="scientific">Carnegiea gigantea</name>
    <dbReference type="NCBI Taxonomy" id="171969"/>
    <lineage>
        <taxon>Eukaryota</taxon>
        <taxon>Viridiplantae</taxon>
        <taxon>Streptophyta</taxon>
        <taxon>Embryophyta</taxon>
        <taxon>Tracheophyta</taxon>
        <taxon>Spermatophyta</taxon>
        <taxon>Magnoliopsida</taxon>
        <taxon>eudicotyledons</taxon>
        <taxon>Gunneridae</taxon>
        <taxon>Pentapetalae</taxon>
        <taxon>Caryophyllales</taxon>
        <taxon>Cactineae</taxon>
        <taxon>Cactaceae</taxon>
        <taxon>Cactoideae</taxon>
        <taxon>Echinocereeae</taxon>
        <taxon>Carnegiea</taxon>
    </lineage>
</organism>
<protein>
    <submittedName>
        <fullName evidence="1">Uncharacterized protein</fullName>
    </submittedName>
</protein>
<gene>
    <name evidence="1" type="ORF">Cgig2_027218</name>
</gene>
<sequence length="219" mass="24555">MAFPPLYNTREMANYVSESFIWCWRSASHPPRPLPEDFHILCPRFSLFEAKGAVAGFELPEIVQATFYAMLLNEAVELGVAFEEWRKPSPPHALDPPMSCWPRAHKFVEEFILGKGIHDSSSSEVPLGPGKLVLKRKHRTPEVTEIVAEGSEFHRAPTRSDPQDGSGSHFLDPKIVTKLNRSALEKQYLLPAGYSFVIPEADTIVNEQPAKCIAVYRGP</sequence>
<reference evidence="1" key="1">
    <citation type="submission" date="2022-04" db="EMBL/GenBank/DDBJ databases">
        <title>Carnegiea gigantea Genome sequencing and assembly v2.</title>
        <authorList>
            <person name="Copetti D."/>
            <person name="Sanderson M.J."/>
            <person name="Burquez A."/>
            <person name="Wojciechowski M.F."/>
        </authorList>
    </citation>
    <scope>NUCLEOTIDE SEQUENCE</scope>
    <source>
        <strain evidence="1">SGP5-SGP5p</strain>
        <tissue evidence="1">Aerial part</tissue>
    </source>
</reference>
<evidence type="ECO:0000313" key="1">
    <source>
        <dbReference type="EMBL" id="KAJ8436697.1"/>
    </source>
</evidence>
<comment type="caution">
    <text evidence="1">The sequence shown here is derived from an EMBL/GenBank/DDBJ whole genome shotgun (WGS) entry which is preliminary data.</text>
</comment>
<dbReference type="Proteomes" id="UP001153076">
    <property type="component" value="Unassembled WGS sequence"/>
</dbReference>
<name>A0A9Q1K5E2_9CARY</name>
<evidence type="ECO:0000313" key="2">
    <source>
        <dbReference type="Proteomes" id="UP001153076"/>
    </source>
</evidence>
<dbReference type="EMBL" id="JAKOGI010000333">
    <property type="protein sequence ID" value="KAJ8436697.1"/>
    <property type="molecule type" value="Genomic_DNA"/>
</dbReference>
<accession>A0A9Q1K5E2</accession>